<sequence length="136" mass="15108">MILKLTNSEKNMKHRSLLLLPLTLIISLSACQSRPPVPEPRYIPNVTLNASETLEVMPYRSACHSATPMQCLLVKPVGADDDELFGIGYNDIIGFTPIIGTAYTIKVRQEIDQNTGKPTGMWQLDEILTQNIHSSN</sequence>
<feature type="domain" description="DUF4377" evidence="1">
    <location>
        <begin position="56"/>
        <end position="127"/>
    </location>
</feature>
<evidence type="ECO:0000259" key="1">
    <source>
        <dbReference type="Pfam" id="PF14302"/>
    </source>
</evidence>
<protein>
    <recommendedName>
        <fullName evidence="1">DUF4377 domain-containing protein</fullName>
    </recommendedName>
</protein>
<proteinExistence type="predicted"/>
<dbReference type="InterPro" id="IPR025485">
    <property type="entry name" value="DUF4377"/>
</dbReference>
<comment type="caution">
    <text evidence="2">The sequence shown here is derived from an EMBL/GenBank/DDBJ whole genome shotgun (WGS) entry which is preliminary data.</text>
</comment>
<dbReference type="Pfam" id="PF14302">
    <property type="entry name" value="DUF4377"/>
    <property type="match status" value="1"/>
</dbReference>
<organism evidence="2 3">
    <name type="scientific">Moraxella lacunata</name>
    <dbReference type="NCBI Taxonomy" id="477"/>
    <lineage>
        <taxon>Bacteria</taxon>
        <taxon>Pseudomonadati</taxon>
        <taxon>Pseudomonadota</taxon>
        <taxon>Gammaproteobacteria</taxon>
        <taxon>Moraxellales</taxon>
        <taxon>Moraxellaceae</taxon>
        <taxon>Moraxella</taxon>
    </lineage>
</organism>
<reference evidence="2 3" key="1">
    <citation type="submission" date="2016-06" db="EMBL/GenBank/DDBJ databases">
        <title>Draft genome of Moraxella lacunata CCUG 57757A.</title>
        <authorList>
            <person name="Salva-Serra F."/>
            <person name="Engstrom-Jakobsson H."/>
            <person name="Thorell K."/>
            <person name="Gonzales-Siles L."/>
            <person name="Karlsson R."/>
            <person name="Boulund F."/>
            <person name="Engstrand L."/>
            <person name="Kristiansson E."/>
            <person name="Moore E."/>
        </authorList>
    </citation>
    <scope>NUCLEOTIDE SEQUENCE [LARGE SCALE GENOMIC DNA]</scope>
    <source>
        <strain evidence="2 3">CCUG 57757A</strain>
    </source>
</reference>
<evidence type="ECO:0000313" key="2">
    <source>
        <dbReference type="EMBL" id="OBX64865.1"/>
    </source>
</evidence>
<dbReference type="AlphaFoldDB" id="A0A1B8Q596"/>
<gene>
    <name evidence="2" type="ORF">A9309_03825</name>
</gene>
<dbReference type="EMBL" id="LZMS01000038">
    <property type="protein sequence ID" value="OBX64865.1"/>
    <property type="molecule type" value="Genomic_DNA"/>
</dbReference>
<accession>A0A1B8Q596</accession>
<dbReference type="OrthoDB" id="6658170at2"/>
<evidence type="ECO:0000313" key="3">
    <source>
        <dbReference type="Proteomes" id="UP000092607"/>
    </source>
</evidence>
<name>A0A1B8Q596_MORLA</name>
<dbReference type="Proteomes" id="UP000092607">
    <property type="component" value="Unassembled WGS sequence"/>
</dbReference>
<dbReference type="PROSITE" id="PS51257">
    <property type="entry name" value="PROKAR_LIPOPROTEIN"/>
    <property type="match status" value="1"/>
</dbReference>